<proteinExistence type="predicted"/>
<evidence type="ECO:0000313" key="2">
    <source>
        <dbReference type="Proteomes" id="UP000198797"/>
    </source>
</evidence>
<evidence type="ECO:0000313" key="1">
    <source>
        <dbReference type="EMBL" id="SCF47729.1"/>
    </source>
</evidence>
<name>A0A1C5AR57_9ACTN</name>
<organism evidence="1 2">
    <name type="scientific">Micromonospora matsumotoense</name>
    <dbReference type="NCBI Taxonomy" id="121616"/>
    <lineage>
        <taxon>Bacteria</taxon>
        <taxon>Bacillati</taxon>
        <taxon>Actinomycetota</taxon>
        <taxon>Actinomycetes</taxon>
        <taxon>Micromonosporales</taxon>
        <taxon>Micromonosporaceae</taxon>
        <taxon>Micromonospora</taxon>
    </lineage>
</organism>
<reference evidence="2" key="1">
    <citation type="submission" date="2016-06" db="EMBL/GenBank/DDBJ databases">
        <authorList>
            <person name="Varghese N."/>
            <person name="Submissions Spin"/>
        </authorList>
    </citation>
    <scope>NUCLEOTIDE SEQUENCE [LARGE SCALE GENOMIC DNA]</scope>
    <source>
        <strain evidence="2">DSM 44100</strain>
    </source>
</reference>
<sequence length="81" mass="8363">MGRAGGTTMGTNSPGRCSVRCAESGRRNNGRNCCTRSANTVLPRAHPNRSMITVVGMSGNSANNALICGSTVSTIEPLPAR</sequence>
<keyword evidence="2" id="KW-1185">Reference proteome</keyword>
<accession>A0A1C5AR57</accession>
<protein>
    <submittedName>
        <fullName evidence="1">Uncharacterized protein</fullName>
    </submittedName>
</protein>
<dbReference type="EMBL" id="FMCU01000023">
    <property type="protein sequence ID" value="SCF47729.1"/>
    <property type="molecule type" value="Genomic_DNA"/>
</dbReference>
<dbReference type="AlphaFoldDB" id="A0A1C5AR57"/>
<gene>
    <name evidence="1" type="ORF">GA0070216_12364</name>
</gene>
<dbReference type="Proteomes" id="UP000198797">
    <property type="component" value="Unassembled WGS sequence"/>
</dbReference>